<feature type="domain" description="DDE-1" evidence="2">
    <location>
        <begin position="219"/>
        <end position="347"/>
    </location>
</feature>
<proteinExistence type="predicted"/>
<evidence type="ECO:0000259" key="2">
    <source>
        <dbReference type="Pfam" id="PF03184"/>
    </source>
</evidence>
<sequence>MKRSVTFNDERCGRKPVLFTEEEQTIKKAALEFSRNGTPLSRECLKDLVQMFVNSLPLSHQNALPFKDTRTGDSFVRNFLNRHKERSLKRRANLEKPRADAMSPVTMAEHFARLHQVYREYKITSAQQIFNLDESGFSMRTVHRSRTKAVFERTARSNSKELKWSKNAEHATIMPVVSADGRVWCPVAILPGKRSKYRIRADGKKETPSCYLPSNAYTSYRDPAGVDGAIFYDWAQKFVTETTHLRQKHKNIVLTFDGYGAHVSLRALKVLKENNIVVVGLPAHTSHRTQVLDYSVFSSFKTFFRSTLNRRAIGATNECRNDIYTLCEMLHEAYKRSVTYNNIVSGFKACGIWCPTRKDIVPEVINASDITNWQGYESQAAAHRGYQELVDKFKRSKNLLVSDGEVLNSGTINTTSGALLTSEDVLEALQARSDHRAAEEQARNSRAEEACQRRAIRIAQAEATAREKELAAQRKAAHDRWLSQRSSRQRQLDENRIARRQLAKMKVAAMSSVSIVAE</sequence>
<dbReference type="Gramene" id="CDF33433">
    <property type="protein sequence ID" value="CDF33433"/>
    <property type="gene ID" value="CHC_T00002286001"/>
</dbReference>
<reference evidence="4" key="1">
    <citation type="journal article" date="2013" name="Proc. Natl. Acad. Sci. U.S.A.">
        <title>Genome structure and metabolic features in the red seaweed Chondrus crispus shed light on evolution of the Archaeplastida.</title>
        <authorList>
            <person name="Collen J."/>
            <person name="Porcel B."/>
            <person name="Carre W."/>
            <person name="Ball S.G."/>
            <person name="Chaparro C."/>
            <person name="Tonon T."/>
            <person name="Barbeyron T."/>
            <person name="Michel G."/>
            <person name="Noel B."/>
            <person name="Valentin K."/>
            <person name="Elias M."/>
            <person name="Artiguenave F."/>
            <person name="Arun A."/>
            <person name="Aury J.M."/>
            <person name="Barbosa-Neto J.F."/>
            <person name="Bothwell J.H."/>
            <person name="Bouget F.Y."/>
            <person name="Brillet L."/>
            <person name="Cabello-Hurtado F."/>
            <person name="Capella-Gutierrez S."/>
            <person name="Charrier B."/>
            <person name="Cladiere L."/>
            <person name="Cock J.M."/>
            <person name="Coelho S.M."/>
            <person name="Colleoni C."/>
            <person name="Czjzek M."/>
            <person name="Da Silva C."/>
            <person name="Delage L."/>
            <person name="Denoeud F."/>
            <person name="Deschamps P."/>
            <person name="Dittami S.M."/>
            <person name="Gabaldon T."/>
            <person name="Gachon C.M."/>
            <person name="Groisillier A."/>
            <person name="Herve C."/>
            <person name="Jabbari K."/>
            <person name="Katinka M."/>
            <person name="Kloareg B."/>
            <person name="Kowalczyk N."/>
            <person name="Labadie K."/>
            <person name="Leblanc C."/>
            <person name="Lopez P.J."/>
            <person name="McLachlan D.H."/>
            <person name="Meslet-Cladiere L."/>
            <person name="Moustafa A."/>
            <person name="Nehr Z."/>
            <person name="Nyvall Collen P."/>
            <person name="Panaud O."/>
            <person name="Partensky F."/>
            <person name="Poulain J."/>
            <person name="Rensing S.A."/>
            <person name="Rousvoal S."/>
            <person name="Samson G."/>
            <person name="Symeonidi A."/>
            <person name="Weissenbach J."/>
            <person name="Zambounis A."/>
            <person name="Wincker P."/>
            <person name="Boyen C."/>
        </authorList>
    </citation>
    <scope>NUCLEOTIDE SEQUENCE [LARGE SCALE GENOMIC DNA]</scope>
    <source>
        <strain evidence="4">cv. Stackhouse</strain>
    </source>
</reference>
<dbReference type="OMA" id="QEMACEM"/>
<dbReference type="InterPro" id="IPR004875">
    <property type="entry name" value="DDE_SF_endonuclease_dom"/>
</dbReference>
<dbReference type="AlphaFoldDB" id="R7Q6H0"/>
<dbReference type="GO" id="GO:0005634">
    <property type="term" value="C:nucleus"/>
    <property type="evidence" value="ECO:0007669"/>
    <property type="project" value="TreeGrafter"/>
</dbReference>
<accession>R7Q6H0</accession>
<dbReference type="PANTHER" id="PTHR19303:SF74">
    <property type="entry name" value="POGO TRANSPOSABLE ELEMENT WITH KRAB DOMAIN"/>
    <property type="match status" value="1"/>
</dbReference>
<evidence type="ECO:0000313" key="4">
    <source>
        <dbReference type="Proteomes" id="UP000012073"/>
    </source>
</evidence>
<name>R7Q6H0_CHOCR</name>
<dbReference type="InterPro" id="IPR050863">
    <property type="entry name" value="CenT-Element_Derived"/>
</dbReference>
<dbReference type="InterPro" id="IPR036397">
    <property type="entry name" value="RNaseH_sf"/>
</dbReference>
<dbReference type="OrthoDB" id="8058166at2759"/>
<feature type="region of interest" description="Disordered" evidence="1">
    <location>
        <begin position="476"/>
        <end position="495"/>
    </location>
</feature>
<protein>
    <recommendedName>
        <fullName evidence="2">DDE-1 domain-containing protein</fullName>
    </recommendedName>
</protein>
<dbReference type="PhylomeDB" id="R7Q6H0"/>
<dbReference type="GeneID" id="17320951"/>
<dbReference type="KEGG" id="ccp:CHC_T00002286001"/>
<organism evidence="3 4">
    <name type="scientific">Chondrus crispus</name>
    <name type="common">Carrageen Irish moss</name>
    <name type="synonym">Polymorpha crispa</name>
    <dbReference type="NCBI Taxonomy" id="2769"/>
    <lineage>
        <taxon>Eukaryota</taxon>
        <taxon>Rhodophyta</taxon>
        <taxon>Florideophyceae</taxon>
        <taxon>Rhodymeniophycidae</taxon>
        <taxon>Gigartinales</taxon>
        <taxon>Gigartinaceae</taxon>
        <taxon>Chondrus</taxon>
    </lineage>
</organism>
<dbReference type="Proteomes" id="UP000012073">
    <property type="component" value="Unassembled WGS sequence"/>
</dbReference>
<dbReference type="GO" id="GO:0003677">
    <property type="term" value="F:DNA binding"/>
    <property type="evidence" value="ECO:0007669"/>
    <property type="project" value="TreeGrafter"/>
</dbReference>
<dbReference type="EMBL" id="HG001645">
    <property type="protein sequence ID" value="CDF33433.1"/>
    <property type="molecule type" value="Genomic_DNA"/>
</dbReference>
<evidence type="ECO:0000313" key="3">
    <source>
        <dbReference type="EMBL" id="CDF33433.1"/>
    </source>
</evidence>
<dbReference type="Pfam" id="PF03184">
    <property type="entry name" value="DDE_1"/>
    <property type="match status" value="1"/>
</dbReference>
<evidence type="ECO:0000256" key="1">
    <source>
        <dbReference type="SAM" id="MobiDB-lite"/>
    </source>
</evidence>
<gene>
    <name evidence="3" type="ORF">CHC_T00002286001</name>
</gene>
<dbReference type="Gene3D" id="3.30.420.10">
    <property type="entry name" value="Ribonuclease H-like superfamily/Ribonuclease H"/>
    <property type="match status" value="1"/>
</dbReference>
<dbReference type="RefSeq" id="XP_005713236.1">
    <property type="nucleotide sequence ID" value="XM_005713179.1"/>
</dbReference>
<dbReference type="PANTHER" id="PTHR19303">
    <property type="entry name" value="TRANSPOSON"/>
    <property type="match status" value="1"/>
</dbReference>
<keyword evidence="4" id="KW-1185">Reference proteome</keyword>